<dbReference type="Pfam" id="PF13399">
    <property type="entry name" value="LytR_C"/>
    <property type="match status" value="1"/>
</dbReference>
<evidence type="ECO:0000313" key="5">
    <source>
        <dbReference type="Proteomes" id="UP000181956"/>
    </source>
</evidence>
<dbReference type="Gene3D" id="3.30.70.2390">
    <property type="match status" value="1"/>
</dbReference>
<accession>A0A1H1YKC1</accession>
<dbReference type="STRING" id="412690.SAMN04489834_3117"/>
<evidence type="ECO:0000256" key="1">
    <source>
        <dbReference type="SAM" id="MobiDB-lite"/>
    </source>
</evidence>
<feature type="region of interest" description="Disordered" evidence="1">
    <location>
        <begin position="64"/>
        <end position="85"/>
    </location>
</feature>
<dbReference type="RefSeq" id="WP_083364844.1">
    <property type="nucleotide sequence ID" value="NZ_LT629742.1"/>
</dbReference>
<gene>
    <name evidence="4" type="ORF">SAMN04489834_3117</name>
</gene>
<reference evidence="5" key="1">
    <citation type="submission" date="2016-10" db="EMBL/GenBank/DDBJ databases">
        <authorList>
            <person name="Varghese N."/>
            <person name="Submissions S."/>
        </authorList>
    </citation>
    <scope>NUCLEOTIDE SEQUENCE [LARGE SCALE GENOMIC DNA]</scope>
    <source>
        <strain evidence="5">DSM 21772</strain>
    </source>
</reference>
<dbReference type="AlphaFoldDB" id="A0A1H1YKC1"/>
<evidence type="ECO:0000313" key="4">
    <source>
        <dbReference type="EMBL" id="SDT21897.1"/>
    </source>
</evidence>
<sequence>MATSFQHDRFDEIPSDLQRVGAHRVPRKRGRGWVSFAWAALATVVLVGAGVVALFVLNDNLSNGTGPAASPQSSEPAPAEPEVPAVQPTVDPALAVTVLNGTERAGLAAAAGDTLAAAGWNVTTRSNAATEDVTVSTVYYSDPSLEGAALGAAQSIPGAGIALSQDFVDLGEASLVVVIGANYPAIDESAE</sequence>
<dbReference type="InterPro" id="IPR027381">
    <property type="entry name" value="LytR/CpsA/Psr_C"/>
</dbReference>
<evidence type="ECO:0000259" key="3">
    <source>
        <dbReference type="Pfam" id="PF13399"/>
    </source>
</evidence>
<feature type="compositionally biased region" description="Low complexity" evidence="1">
    <location>
        <begin position="67"/>
        <end position="85"/>
    </location>
</feature>
<feature type="domain" description="LytR/CpsA/Psr regulator C-terminal" evidence="3">
    <location>
        <begin position="94"/>
        <end position="183"/>
    </location>
</feature>
<keyword evidence="2" id="KW-1133">Transmembrane helix</keyword>
<keyword evidence="2" id="KW-0812">Transmembrane</keyword>
<name>A0A1H1YKC1_9MICO</name>
<evidence type="ECO:0000256" key="2">
    <source>
        <dbReference type="SAM" id="Phobius"/>
    </source>
</evidence>
<proteinExistence type="predicted"/>
<organism evidence="4 5">
    <name type="scientific">Microterricola viridarii</name>
    <dbReference type="NCBI Taxonomy" id="412690"/>
    <lineage>
        <taxon>Bacteria</taxon>
        <taxon>Bacillati</taxon>
        <taxon>Actinomycetota</taxon>
        <taxon>Actinomycetes</taxon>
        <taxon>Micrococcales</taxon>
        <taxon>Microbacteriaceae</taxon>
        <taxon>Microterricola</taxon>
    </lineage>
</organism>
<keyword evidence="5" id="KW-1185">Reference proteome</keyword>
<protein>
    <submittedName>
        <fullName evidence="4">LytR cell envelope-related transcriptional attenuator</fullName>
    </submittedName>
</protein>
<feature type="transmembrane region" description="Helical" evidence="2">
    <location>
        <begin position="33"/>
        <end position="57"/>
    </location>
</feature>
<keyword evidence="2" id="KW-0472">Membrane</keyword>
<dbReference type="OrthoDB" id="5125199at2"/>
<dbReference type="Proteomes" id="UP000181956">
    <property type="component" value="Chromosome I"/>
</dbReference>
<dbReference type="EMBL" id="LT629742">
    <property type="protein sequence ID" value="SDT21897.1"/>
    <property type="molecule type" value="Genomic_DNA"/>
</dbReference>